<dbReference type="Gene3D" id="3.40.50.1820">
    <property type="entry name" value="alpha/beta hydrolase"/>
    <property type="match status" value="1"/>
</dbReference>
<evidence type="ECO:0000313" key="5">
    <source>
        <dbReference type="Proteomes" id="UP000078113"/>
    </source>
</evidence>
<dbReference type="PROSITE" id="PS51257">
    <property type="entry name" value="PROKAR_LIPOPROTEIN"/>
    <property type="match status" value="1"/>
</dbReference>
<evidence type="ECO:0000256" key="2">
    <source>
        <dbReference type="ARBA" id="ARBA00023157"/>
    </source>
</evidence>
<keyword evidence="3" id="KW-0732">Signal</keyword>
<dbReference type="Pfam" id="PF01083">
    <property type="entry name" value="Cutinase"/>
    <property type="match status" value="1"/>
</dbReference>
<evidence type="ECO:0000256" key="3">
    <source>
        <dbReference type="SAM" id="SignalP"/>
    </source>
</evidence>
<evidence type="ECO:0000256" key="1">
    <source>
        <dbReference type="ARBA" id="ARBA00022801"/>
    </source>
</evidence>
<dbReference type="EMBL" id="LWDG02000144">
    <property type="protein sequence ID" value="KAE8268553.1"/>
    <property type="molecule type" value="Genomic_DNA"/>
</dbReference>
<dbReference type="PANTHER" id="PTHR33630:SF9">
    <property type="entry name" value="CUTINASE 4"/>
    <property type="match status" value="1"/>
</dbReference>
<proteinExistence type="predicted"/>
<gene>
    <name evidence="4" type="ORF">A4X09_0g3789</name>
</gene>
<dbReference type="SMART" id="SM01110">
    <property type="entry name" value="Cutinase"/>
    <property type="match status" value="1"/>
</dbReference>
<organism evidence="4 5">
    <name type="scientific">Tilletia walkeri</name>
    <dbReference type="NCBI Taxonomy" id="117179"/>
    <lineage>
        <taxon>Eukaryota</taxon>
        <taxon>Fungi</taxon>
        <taxon>Dikarya</taxon>
        <taxon>Basidiomycota</taxon>
        <taxon>Ustilaginomycotina</taxon>
        <taxon>Exobasidiomycetes</taxon>
        <taxon>Tilletiales</taxon>
        <taxon>Tilletiaceae</taxon>
        <taxon>Tilletia</taxon>
    </lineage>
</organism>
<sequence length="223" mass="23753">MRFAPFFPLPLVFLAAACTAAPACKDFVLISARGTSERQGPSFVFVETIKQVLGTLPNGATIDTVYPADRSMNIKPGVDWIHQYITTSLDSCPMQKFALLGYSQGAMVASAALQELMDRGGPINDSIKAVLLFGNPYHVPNREGNVDEHGGSSTTGAVGVVSGMNPTAASRFAVQGRVLDVCFTGDTVCNRAPSKDPMAHGKYGASKEVQEIGADFLLEHLRT</sequence>
<dbReference type="PANTHER" id="PTHR33630">
    <property type="entry name" value="CUTINASE RV1984C-RELATED-RELATED"/>
    <property type="match status" value="1"/>
</dbReference>
<keyword evidence="2" id="KW-1015">Disulfide bond</keyword>
<accession>A0A8X7N8Z2</accession>
<evidence type="ECO:0008006" key="6">
    <source>
        <dbReference type="Google" id="ProtNLM"/>
    </source>
</evidence>
<feature type="signal peptide" evidence="3">
    <location>
        <begin position="1"/>
        <end position="20"/>
    </location>
</feature>
<reference evidence="4" key="1">
    <citation type="submission" date="2016-04" db="EMBL/GenBank/DDBJ databases">
        <authorList>
            <person name="Nguyen H.D."/>
            <person name="Samba Siva P."/>
            <person name="Cullis J."/>
            <person name="Levesque C.A."/>
            <person name="Hambleton S."/>
        </authorList>
    </citation>
    <scope>NUCLEOTIDE SEQUENCE</scope>
    <source>
        <strain evidence="4">DAOMC 236422</strain>
    </source>
</reference>
<keyword evidence="5" id="KW-1185">Reference proteome</keyword>
<dbReference type="InterPro" id="IPR029058">
    <property type="entry name" value="AB_hydrolase_fold"/>
</dbReference>
<dbReference type="AlphaFoldDB" id="A0A8X7N8Z2"/>
<feature type="chain" id="PRO_5036461217" description="Cutinase" evidence="3">
    <location>
        <begin position="21"/>
        <end position="223"/>
    </location>
</feature>
<dbReference type="GO" id="GO:0052689">
    <property type="term" value="F:carboxylic ester hydrolase activity"/>
    <property type="evidence" value="ECO:0007669"/>
    <property type="project" value="UniProtKB-ARBA"/>
</dbReference>
<dbReference type="InterPro" id="IPR000675">
    <property type="entry name" value="Cutinase/axe"/>
</dbReference>
<reference evidence="4" key="2">
    <citation type="journal article" date="2019" name="IMA Fungus">
        <title>Genome sequencing and comparison of five Tilletia species to identify candidate genes for the detection of regulated species infecting wheat.</title>
        <authorList>
            <person name="Nguyen H.D.T."/>
            <person name="Sultana T."/>
            <person name="Kesanakurti P."/>
            <person name="Hambleton S."/>
        </authorList>
    </citation>
    <scope>NUCLEOTIDE SEQUENCE</scope>
    <source>
        <strain evidence="4">DAOMC 236422</strain>
    </source>
</reference>
<name>A0A8X7N8Z2_9BASI</name>
<evidence type="ECO:0000313" key="4">
    <source>
        <dbReference type="EMBL" id="KAE8268553.1"/>
    </source>
</evidence>
<keyword evidence="1" id="KW-0378">Hydrolase</keyword>
<dbReference type="Proteomes" id="UP000078113">
    <property type="component" value="Unassembled WGS sequence"/>
</dbReference>
<comment type="caution">
    <text evidence="4">The sequence shown here is derived from an EMBL/GenBank/DDBJ whole genome shotgun (WGS) entry which is preliminary data.</text>
</comment>
<dbReference type="SUPFAM" id="SSF53474">
    <property type="entry name" value="alpha/beta-Hydrolases"/>
    <property type="match status" value="1"/>
</dbReference>
<protein>
    <recommendedName>
        <fullName evidence="6">Cutinase</fullName>
    </recommendedName>
</protein>